<protein>
    <submittedName>
        <fullName evidence="1">Uncharacterized protein</fullName>
    </submittedName>
</protein>
<organism evidence="1 2">
    <name type="scientific">Diplocloster modestus</name>
    <dbReference type="NCBI Taxonomy" id="2850322"/>
    <lineage>
        <taxon>Bacteria</taxon>
        <taxon>Bacillati</taxon>
        <taxon>Bacillota</taxon>
        <taxon>Clostridia</taxon>
        <taxon>Lachnospirales</taxon>
        <taxon>Lachnospiraceae</taxon>
        <taxon>Diplocloster</taxon>
    </lineage>
</organism>
<comment type="caution">
    <text evidence="1">The sequence shown here is derived from an EMBL/GenBank/DDBJ whole genome shotgun (WGS) entry which is preliminary data.</text>
</comment>
<dbReference type="InterPro" id="IPR036206">
    <property type="entry name" value="ThiamineP_synth_sf"/>
</dbReference>
<evidence type="ECO:0000313" key="2">
    <source>
        <dbReference type="Proteomes" id="UP001314681"/>
    </source>
</evidence>
<name>A0ABS6KD40_9FIRM</name>
<gene>
    <name evidence="1" type="ORF">KTH90_20765</name>
</gene>
<dbReference type="SUPFAM" id="SSF51391">
    <property type="entry name" value="Thiamin phosphate synthase"/>
    <property type="match status" value="1"/>
</dbReference>
<dbReference type="InterPro" id="IPR013785">
    <property type="entry name" value="Aldolase_TIM"/>
</dbReference>
<accession>A0ABS6KD40</accession>
<dbReference type="EMBL" id="JAHQCX010000019">
    <property type="protein sequence ID" value="MBU9728435.1"/>
    <property type="molecule type" value="Genomic_DNA"/>
</dbReference>
<sequence length="233" mass="25559">MNTRYLDMLQKNSMTLIMSLPANDPELARTAWEYGADVVKVHINVDHHASKTHFGSFEEEKEALLQILQEAKGPCGLVAGGNLEKARQDYRAAAEAGFEFVSLYAKHTPLEILESGLMLNMIALDSEYTTDEVRALDKIGAHVLEASVMQPDTYGQPLSAKELMEYYTICSNTELPVVIPTQRAVLPEETAALQRCGAKAVMIGAVVTGKTKDSIARSVSAFREAIDKLQVSL</sequence>
<dbReference type="Proteomes" id="UP001314681">
    <property type="component" value="Unassembled WGS sequence"/>
</dbReference>
<evidence type="ECO:0000313" key="1">
    <source>
        <dbReference type="EMBL" id="MBU9728435.1"/>
    </source>
</evidence>
<dbReference type="Gene3D" id="3.20.20.70">
    <property type="entry name" value="Aldolase class I"/>
    <property type="match status" value="1"/>
</dbReference>
<keyword evidence="2" id="KW-1185">Reference proteome</keyword>
<reference evidence="1 2" key="1">
    <citation type="submission" date="2021-06" db="EMBL/GenBank/DDBJ databases">
        <title>Description of novel taxa of the family Lachnospiraceae.</title>
        <authorList>
            <person name="Chaplin A.V."/>
            <person name="Sokolova S.R."/>
            <person name="Pikina A.P."/>
            <person name="Korzhanova M."/>
            <person name="Belova V."/>
            <person name="Korostin D."/>
            <person name="Efimov B.A."/>
        </authorList>
    </citation>
    <scope>NUCLEOTIDE SEQUENCE [LARGE SCALE GENOMIC DNA]</scope>
    <source>
        <strain evidence="1 2">ASD4241</strain>
    </source>
</reference>
<dbReference type="CDD" id="cd00945">
    <property type="entry name" value="Aldolase_Class_I"/>
    <property type="match status" value="1"/>
</dbReference>
<proteinExistence type="predicted"/>